<dbReference type="RefSeq" id="WP_394841405.1">
    <property type="nucleotide sequence ID" value="NZ_CP089982.1"/>
</dbReference>
<accession>A0ABZ2K154</accession>
<name>A0ABZ2K154_9BACT</name>
<dbReference type="Proteomes" id="UP001379533">
    <property type="component" value="Chromosome"/>
</dbReference>
<reference evidence="1 2" key="1">
    <citation type="submission" date="2021-12" db="EMBL/GenBank/DDBJ databases">
        <title>Discovery of the Pendulisporaceae a myxobacterial family with distinct sporulation behavior and unique specialized metabolism.</title>
        <authorList>
            <person name="Garcia R."/>
            <person name="Popoff A."/>
            <person name="Bader C.D."/>
            <person name="Loehr J."/>
            <person name="Walesch S."/>
            <person name="Walt C."/>
            <person name="Boldt J."/>
            <person name="Bunk B."/>
            <person name="Haeckl F.J.F.P.J."/>
            <person name="Gunesch A.P."/>
            <person name="Birkelbach J."/>
            <person name="Nuebel U."/>
            <person name="Pietschmann T."/>
            <person name="Bach T."/>
            <person name="Mueller R."/>
        </authorList>
    </citation>
    <scope>NUCLEOTIDE SEQUENCE [LARGE SCALE GENOMIC DNA]</scope>
    <source>
        <strain evidence="1 2">MSr12523</strain>
    </source>
</reference>
<organism evidence="1 2">
    <name type="scientific">Pendulispora brunnea</name>
    <dbReference type="NCBI Taxonomy" id="2905690"/>
    <lineage>
        <taxon>Bacteria</taxon>
        <taxon>Pseudomonadati</taxon>
        <taxon>Myxococcota</taxon>
        <taxon>Myxococcia</taxon>
        <taxon>Myxococcales</taxon>
        <taxon>Sorangiineae</taxon>
        <taxon>Pendulisporaceae</taxon>
        <taxon>Pendulispora</taxon>
    </lineage>
</organism>
<evidence type="ECO:0000313" key="1">
    <source>
        <dbReference type="EMBL" id="WXA90785.1"/>
    </source>
</evidence>
<dbReference type="InterPro" id="IPR023393">
    <property type="entry name" value="START-like_dom_sf"/>
</dbReference>
<proteinExistence type="predicted"/>
<dbReference type="EMBL" id="CP089982">
    <property type="protein sequence ID" value="WXA90785.1"/>
    <property type="molecule type" value="Genomic_DNA"/>
</dbReference>
<keyword evidence="2" id="KW-1185">Reference proteome</keyword>
<dbReference type="SUPFAM" id="SSF55961">
    <property type="entry name" value="Bet v1-like"/>
    <property type="match status" value="1"/>
</dbReference>
<dbReference type="Gene3D" id="3.30.530.20">
    <property type="match status" value="2"/>
</dbReference>
<protein>
    <submittedName>
        <fullName evidence="1">Uncharacterized protein</fullName>
    </submittedName>
</protein>
<gene>
    <name evidence="1" type="ORF">LZC95_30565</name>
</gene>
<sequence length="91" mass="10471">MKRYERRLPHKPEKVWRALTEPRELAQWFPDGERKITVWDPPRVLALTLGDENLRWELSPTPEGCVLVLTTEVVSQDAPANDNVTSFKCAA</sequence>
<evidence type="ECO:0000313" key="2">
    <source>
        <dbReference type="Proteomes" id="UP001379533"/>
    </source>
</evidence>